<accession>A0A2N9AJG7</accession>
<gene>
    <name evidence="2" type="ORF">TK0001_0896</name>
</gene>
<feature type="compositionally biased region" description="Polar residues" evidence="1">
    <location>
        <begin position="60"/>
        <end position="73"/>
    </location>
</feature>
<evidence type="ECO:0000313" key="2">
    <source>
        <dbReference type="EMBL" id="SOR27498.1"/>
    </source>
</evidence>
<dbReference type="AlphaFoldDB" id="A0A2N9AJG7"/>
<reference evidence="3" key="1">
    <citation type="submission" date="2017-10" db="EMBL/GenBank/DDBJ databases">
        <authorList>
            <person name="Regsiter A."/>
            <person name="William W."/>
        </authorList>
    </citation>
    <scope>NUCLEOTIDE SEQUENCE [LARGE SCALE GENOMIC DNA]</scope>
</reference>
<proteinExistence type="predicted"/>
<name>A0A2N9AJG7_METEX</name>
<organism evidence="2 3">
    <name type="scientific">Methylorubrum extorquens</name>
    <name type="common">Methylobacterium dichloromethanicum</name>
    <name type="synonym">Methylobacterium extorquens</name>
    <dbReference type="NCBI Taxonomy" id="408"/>
    <lineage>
        <taxon>Bacteria</taxon>
        <taxon>Pseudomonadati</taxon>
        <taxon>Pseudomonadota</taxon>
        <taxon>Alphaproteobacteria</taxon>
        <taxon>Hyphomicrobiales</taxon>
        <taxon>Methylobacteriaceae</taxon>
        <taxon>Methylorubrum</taxon>
    </lineage>
</organism>
<sequence>MLFLRIKYADNPAKSYRESATDRHLIVFERLFRSATARMKALRQSGSTLNIASARAFSPPESTLSQRGSSGWRQTFMPDPARRDRFQRERRNGRAGTRAPPWN</sequence>
<protein>
    <submittedName>
        <fullName evidence="2">Uncharacterized protein</fullName>
    </submittedName>
</protein>
<feature type="compositionally biased region" description="Basic and acidic residues" evidence="1">
    <location>
        <begin position="80"/>
        <end position="92"/>
    </location>
</feature>
<dbReference type="EMBL" id="LT962688">
    <property type="protein sequence ID" value="SOR27498.1"/>
    <property type="molecule type" value="Genomic_DNA"/>
</dbReference>
<feature type="region of interest" description="Disordered" evidence="1">
    <location>
        <begin position="53"/>
        <end position="103"/>
    </location>
</feature>
<dbReference type="Proteomes" id="UP000233769">
    <property type="component" value="Chromosome tk0001"/>
</dbReference>
<evidence type="ECO:0000313" key="3">
    <source>
        <dbReference type="Proteomes" id="UP000233769"/>
    </source>
</evidence>
<evidence type="ECO:0000256" key="1">
    <source>
        <dbReference type="SAM" id="MobiDB-lite"/>
    </source>
</evidence>